<evidence type="ECO:0000256" key="4">
    <source>
        <dbReference type="ARBA" id="ARBA00023065"/>
    </source>
</evidence>
<dbReference type="HAMAP" id="MF_01416">
    <property type="entry name" value="ATP_synth_delta_bact"/>
    <property type="match status" value="1"/>
</dbReference>
<dbReference type="PROSITE" id="PS00389">
    <property type="entry name" value="ATPASE_DELTA"/>
    <property type="match status" value="1"/>
</dbReference>
<name>A0A382ECE2_9ZZZZ</name>
<dbReference type="Pfam" id="PF00213">
    <property type="entry name" value="OSCP"/>
    <property type="match status" value="1"/>
</dbReference>
<proteinExistence type="inferred from homology"/>
<dbReference type="InterPro" id="IPR026015">
    <property type="entry name" value="ATP_synth_OSCP/delta_N_sf"/>
</dbReference>
<dbReference type="PANTHER" id="PTHR11910">
    <property type="entry name" value="ATP SYNTHASE DELTA CHAIN"/>
    <property type="match status" value="1"/>
</dbReference>
<dbReference type="EMBL" id="UINC01043550">
    <property type="protein sequence ID" value="SVB47734.1"/>
    <property type="molecule type" value="Genomic_DNA"/>
</dbReference>
<gene>
    <name evidence="7" type="ORF">METZ01_LOCUS200588</name>
</gene>
<dbReference type="SUPFAM" id="SSF47928">
    <property type="entry name" value="N-terminal domain of the delta subunit of the F1F0-ATP synthase"/>
    <property type="match status" value="1"/>
</dbReference>
<dbReference type="Gene3D" id="1.10.520.20">
    <property type="entry name" value="N-terminal domain of the delta subunit of the F1F0-ATP synthase"/>
    <property type="match status" value="1"/>
</dbReference>
<evidence type="ECO:0000256" key="3">
    <source>
        <dbReference type="ARBA" id="ARBA00022781"/>
    </source>
</evidence>
<evidence type="ECO:0000313" key="7">
    <source>
        <dbReference type="EMBL" id="SVB47734.1"/>
    </source>
</evidence>
<keyword evidence="3" id="KW-0375">Hydrogen ion transport</keyword>
<evidence type="ECO:0000256" key="6">
    <source>
        <dbReference type="ARBA" id="ARBA00023310"/>
    </source>
</evidence>
<dbReference type="GO" id="GO:0046933">
    <property type="term" value="F:proton-transporting ATP synthase activity, rotational mechanism"/>
    <property type="evidence" value="ECO:0007669"/>
    <property type="project" value="InterPro"/>
</dbReference>
<keyword evidence="4" id="KW-0406">Ion transport</keyword>
<dbReference type="PRINTS" id="PR00125">
    <property type="entry name" value="ATPASEDELTA"/>
</dbReference>
<evidence type="ECO:0000256" key="1">
    <source>
        <dbReference type="ARBA" id="ARBA00004370"/>
    </source>
</evidence>
<accession>A0A382ECE2</accession>
<evidence type="ECO:0000256" key="2">
    <source>
        <dbReference type="ARBA" id="ARBA00022448"/>
    </source>
</evidence>
<dbReference type="InterPro" id="IPR000711">
    <property type="entry name" value="ATPase_OSCP/dsu"/>
</dbReference>
<feature type="non-terminal residue" evidence="7">
    <location>
        <position position="1"/>
    </location>
</feature>
<evidence type="ECO:0000256" key="5">
    <source>
        <dbReference type="ARBA" id="ARBA00023136"/>
    </source>
</evidence>
<dbReference type="AlphaFoldDB" id="A0A382ECE2"/>
<organism evidence="7">
    <name type="scientific">marine metagenome</name>
    <dbReference type="NCBI Taxonomy" id="408172"/>
    <lineage>
        <taxon>unclassified sequences</taxon>
        <taxon>metagenomes</taxon>
        <taxon>ecological metagenomes</taxon>
    </lineage>
</organism>
<evidence type="ECO:0008006" key="8">
    <source>
        <dbReference type="Google" id="ProtNLM"/>
    </source>
</evidence>
<reference evidence="7" key="1">
    <citation type="submission" date="2018-05" db="EMBL/GenBank/DDBJ databases">
        <authorList>
            <person name="Lanie J.A."/>
            <person name="Ng W.-L."/>
            <person name="Kazmierczak K.M."/>
            <person name="Andrzejewski T.M."/>
            <person name="Davidsen T.M."/>
            <person name="Wayne K.J."/>
            <person name="Tettelin H."/>
            <person name="Glass J.I."/>
            <person name="Rusch D."/>
            <person name="Podicherti R."/>
            <person name="Tsui H.-C.T."/>
            <person name="Winkler M.E."/>
        </authorList>
    </citation>
    <scope>NUCLEOTIDE SEQUENCE</scope>
</reference>
<dbReference type="GO" id="GO:0016020">
    <property type="term" value="C:membrane"/>
    <property type="evidence" value="ECO:0007669"/>
    <property type="project" value="UniProtKB-SubCell"/>
</dbReference>
<dbReference type="InterPro" id="IPR020781">
    <property type="entry name" value="ATPase_OSCP/d_CS"/>
</dbReference>
<protein>
    <recommendedName>
        <fullName evidence="8">ATP synthase subunit delta</fullName>
    </recommendedName>
</protein>
<keyword evidence="5" id="KW-0472">Membrane</keyword>
<comment type="subcellular location">
    <subcellularLocation>
        <location evidence="1">Membrane</location>
    </subcellularLocation>
</comment>
<keyword evidence="2" id="KW-0813">Transport</keyword>
<dbReference type="NCBIfam" id="NF004402">
    <property type="entry name" value="PRK05758.2-2"/>
    <property type="match status" value="1"/>
</dbReference>
<dbReference type="NCBIfam" id="TIGR01145">
    <property type="entry name" value="ATP_synt_delta"/>
    <property type="match status" value="1"/>
</dbReference>
<sequence length="178" mass="19394">VAEISNIARPYAQAVFELAESGGDFGHWSDALRTMALVAADPDMRALVNNPRISRRDTGRVFTDVCGDRIDGQGRNLIRLLAQNRRLHALPAIEEQYETLRAEAERTIRAELESALPVSEQELQRIASALKARLGRDVELVCKINEKLIGGAAIRAGDLVIDGSVRARLEKLAAAVGA</sequence>
<keyword evidence="6" id="KW-0066">ATP synthesis</keyword>